<organism evidence="1 2">
    <name type="scientific">Armatimonas rosea</name>
    <dbReference type="NCBI Taxonomy" id="685828"/>
    <lineage>
        <taxon>Bacteria</taxon>
        <taxon>Bacillati</taxon>
        <taxon>Armatimonadota</taxon>
        <taxon>Armatimonadia</taxon>
        <taxon>Armatimonadales</taxon>
        <taxon>Armatimonadaceae</taxon>
        <taxon>Armatimonas</taxon>
    </lineage>
</organism>
<evidence type="ECO:0000313" key="1">
    <source>
        <dbReference type="EMBL" id="MBB6054112.1"/>
    </source>
</evidence>
<accession>A0A7W9SWG3</accession>
<dbReference type="EMBL" id="JACHGW010000015">
    <property type="protein sequence ID" value="MBB6054112.1"/>
    <property type="molecule type" value="Genomic_DNA"/>
</dbReference>
<protein>
    <submittedName>
        <fullName evidence="1">Uncharacterized protein</fullName>
    </submittedName>
</protein>
<evidence type="ECO:0000313" key="2">
    <source>
        <dbReference type="Proteomes" id="UP000520814"/>
    </source>
</evidence>
<dbReference type="Proteomes" id="UP000520814">
    <property type="component" value="Unassembled WGS sequence"/>
</dbReference>
<dbReference type="AlphaFoldDB" id="A0A7W9SWG3"/>
<proteinExistence type="predicted"/>
<keyword evidence="2" id="KW-1185">Reference proteome</keyword>
<comment type="caution">
    <text evidence="1">The sequence shown here is derived from an EMBL/GenBank/DDBJ whole genome shotgun (WGS) entry which is preliminary data.</text>
</comment>
<dbReference type="RefSeq" id="WP_184204195.1">
    <property type="nucleotide sequence ID" value="NZ_JACHGW010000015.1"/>
</dbReference>
<sequence length="101" mass="11677">MSTESFQGFSPQYQRYQRIRRWHPSPMVAPVIDRAAERLTVSGWSLSDVPILRLARLLHEDLTRAEYLATVDELRRRREHATHEGDPQVLAELIAAKVVTL</sequence>
<gene>
    <name evidence="1" type="ORF">HNQ39_005959</name>
</gene>
<reference evidence="1 2" key="1">
    <citation type="submission" date="2020-08" db="EMBL/GenBank/DDBJ databases">
        <title>Genomic Encyclopedia of Type Strains, Phase IV (KMG-IV): sequencing the most valuable type-strain genomes for metagenomic binning, comparative biology and taxonomic classification.</title>
        <authorList>
            <person name="Goeker M."/>
        </authorList>
    </citation>
    <scope>NUCLEOTIDE SEQUENCE [LARGE SCALE GENOMIC DNA]</scope>
    <source>
        <strain evidence="1 2">DSM 23562</strain>
    </source>
</reference>
<name>A0A7W9SWG3_ARMRO</name>